<keyword evidence="1" id="KW-0472">Membrane</keyword>
<reference evidence="2 3" key="1">
    <citation type="journal article" date="2019" name="Appl. Microbiol. Biotechnol.">
        <title>Uncovering carbohydrate metabolism through a genotype-phenotype association study of 56 lactic acid bacteria genomes.</title>
        <authorList>
            <person name="Buron-Moles G."/>
            <person name="Chailyan A."/>
            <person name="Dolejs I."/>
            <person name="Forster J."/>
            <person name="Miks M.H."/>
        </authorList>
    </citation>
    <scope>NUCLEOTIDE SEQUENCE [LARGE SCALE GENOMIC DNA]</scope>
    <source>
        <strain evidence="2 3">ATCC 49373</strain>
    </source>
</reference>
<feature type="transmembrane region" description="Helical" evidence="1">
    <location>
        <begin position="44"/>
        <end position="63"/>
    </location>
</feature>
<keyword evidence="1" id="KW-0812">Transmembrane</keyword>
<dbReference type="STRING" id="1122149.FD44_GL001142"/>
<protein>
    <submittedName>
        <fullName evidence="2">Uncharacterized protein</fullName>
    </submittedName>
</protein>
<accession>A0A4R5NPJ9</accession>
<sequence>MIWAAQLLVAVFFIAGFVSFYTEIWNQAFVNPHKSQRKRTELRIFLLVLSIGIASVLHFAGYISGSSSMMYHNLGLFILVFALLDEEINLGEYLIRCAALLIVWAMHHFSDLVSSSFAISMD</sequence>
<gene>
    <name evidence="2" type="ORF">C5L31_000369</name>
</gene>
<dbReference type="AlphaFoldDB" id="A0A4R5NPJ9"/>
<evidence type="ECO:0000256" key="1">
    <source>
        <dbReference type="SAM" id="Phobius"/>
    </source>
</evidence>
<organism evidence="2 3">
    <name type="scientific">Secundilactobacillus malefermentans</name>
    <dbReference type="NCBI Taxonomy" id="176292"/>
    <lineage>
        <taxon>Bacteria</taxon>
        <taxon>Bacillati</taxon>
        <taxon>Bacillota</taxon>
        <taxon>Bacilli</taxon>
        <taxon>Lactobacillales</taxon>
        <taxon>Lactobacillaceae</taxon>
        <taxon>Secundilactobacillus</taxon>
    </lineage>
</organism>
<evidence type="ECO:0000313" key="2">
    <source>
        <dbReference type="EMBL" id="TDG78426.1"/>
    </source>
</evidence>
<evidence type="ECO:0000313" key="3">
    <source>
        <dbReference type="Proteomes" id="UP000294854"/>
    </source>
</evidence>
<name>A0A4R5NPJ9_9LACO</name>
<proteinExistence type="predicted"/>
<dbReference type="Proteomes" id="UP000294854">
    <property type="component" value="Unassembled WGS sequence"/>
</dbReference>
<keyword evidence="1" id="KW-1133">Transmembrane helix</keyword>
<feature type="transmembrane region" description="Helical" evidence="1">
    <location>
        <begin position="6"/>
        <end position="24"/>
    </location>
</feature>
<comment type="caution">
    <text evidence="2">The sequence shown here is derived from an EMBL/GenBank/DDBJ whole genome shotgun (WGS) entry which is preliminary data.</text>
</comment>
<keyword evidence="3" id="KW-1185">Reference proteome</keyword>
<dbReference type="EMBL" id="PUFO01000041">
    <property type="protein sequence ID" value="TDG78426.1"/>
    <property type="molecule type" value="Genomic_DNA"/>
</dbReference>